<keyword evidence="4 6" id="KW-1133">Transmembrane helix</keyword>
<dbReference type="InterPro" id="IPR045584">
    <property type="entry name" value="Pilin-like"/>
</dbReference>
<dbReference type="Pfam" id="PF16732">
    <property type="entry name" value="ComP_DUS"/>
    <property type="match status" value="1"/>
</dbReference>
<reference evidence="7 8" key="1">
    <citation type="submission" date="2019-11" db="EMBL/GenBank/DDBJ databases">
        <title>Type strains purchased from KCTC, JCM and DSMZ.</title>
        <authorList>
            <person name="Lu H."/>
        </authorList>
    </citation>
    <scope>NUCLEOTIDE SEQUENCE [LARGE SCALE GENOMIC DNA]</scope>
    <source>
        <strain evidence="7 8">JCM 31587</strain>
    </source>
</reference>
<dbReference type="Gene3D" id="3.30.700.10">
    <property type="entry name" value="Glycoprotein, Type 4 Pilin"/>
    <property type="match status" value="1"/>
</dbReference>
<name>A0A6L6QKL0_9BURK</name>
<dbReference type="AlphaFoldDB" id="A0A6L6QKL0"/>
<keyword evidence="2" id="KW-0488">Methylation</keyword>
<dbReference type="InterPro" id="IPR031982">
    <property type="entry name" value="PilE-like"/>
</dbReference>
<gene>
    <name evidence="7" type="ORF">GM658_19615</name>
</gene>
<dbReference type="InterPro" id="IPR012902">
    <property type="entry name" value="N_methyl_site"/>
</dbReference>
<dbReference type="RefSeq" id="WP_155455754.1">
    <property type="nucleotide sequence ID" value="NZ_WNKX01000016.1"/>
</dbReference>
<dbReference type="GO" id="GO:0015628">
    <property type="term" value="P:protein secretion by the type II secretion system"/>
    <property type="evidence" value="ECO:0007669"/>
    <property type="project" value="InterPro"/>
</dbReference>
<dbReference type="PROSITE" id="PS00409">
    <property type="entry name" value="PROKAR_NTER_METHYL"/>
    <property type="match status" value="1"/>
</dbReference>
<keyword evidence="8" id="KW-1185">Reference proteome</keyword>
<dbReference type="Proteomes" id="UP000472320">
    <property type="component" value="Unassembled WGS sequence"/>
</dbReference>
<dbReference type="PRINTS" id="PR00813">
    <property type="entry name" value="BCTERIALGSPG"/>
</dbReference>
<dbReference type="OrthoDB" id="8592370at2"/>
<keyword evidence="3 6" id="KW-0812">Transmembrane</keyword>
<accession>A0A6L6QKL0</accession>
<dbReference type="GO" id="GO:0015627">
    <property type="term" value="C:type II protein secretion system complex"/>
    <property type="evidence" value="ECO:0007669"/>
    <property type="project" value="InterPro"/>
</dbReference>
<proteinExistence type="predicted"/>
<comment type="subcellular location">
    <subcellularLocation>
        <location evidence="1">Membrane</location>
        <topology evidence="1">Single-pass membrane protein</topology>
    </subcellularLocation>
</comment>
<evidence type="ECO:0000256" key="3">
    <source>
        <dbReference type="ARBA" id="ARBA00022692"/>
    </source>
</evidence>
<dbReference type="EMBL" id="WNKX01000016">
    <property type="protein sequence ID" value="MTW12819.1"/>
    <property type="molecule type" value="Genomic_DNA"/>
</dbReference>
<dbReference type="GO" id="GO:0043683">
    <property type="term" value="P:type IV pilus assembly"/>
    <property type="evidence" value="ECO:0007669"/>
    <property type="project" value="InterPro"/>
</dbReference>
<evidence type="ECO:0000256" key="2">
    <source>
        <dbReference type="ARBA" id="ARBA00022481"/>
    </source>
</evidence>
<dbReference type="PANTHER" id="PTHR30093">
    <property type="entry name" value="GENERAL SECRETION PATHWAY PROTEIN G"/>
    <property type="match status" value="1"/>
</dbReference>
<organism evidence="7 8">
    <name type="scientific">Massilia eburnea</name>
    <dbReference type="NCBI Taxonomy" id="1776165"/>
    <lineage>
        <taxon>Bacteria</taxon>
        <taxon>Pseudomonadati</taxon>
        <taxon>Pseudomonadota</taxon>
        <taxon>Betaproteobacteria</taxon>
        <taxon>Burkholderiales</taxon>
        <taxon>Oxalobacteraceae</taxon>
        <taxon>Telluria group</taxon>
        <taxon>Massilia</taxon>
    </lineage>
</organism>
<sequence>MEQHNSGVARQAGVTLIELMVSLVIIAILSAAALPAYNDYVKRGKIPQATSNLSSMRVKMEQYFQDNRSYPSACTAAAGMPLPAADDFTYSCTLTATTFTVQAQGSGSMSDFIYTIDESNNKRTTKLPPAWGSASAASPIGCWVRKKGGAC</sequence>
<evidence type="ECO:0000313" key="8">
    <source>
        <dbReference type="Proteomes" id="UP000472320"/>
    </source>
</evidence>
<dbReference type="NCBIfam" id="TIGR02532">
    <property type="entry name" value="IV_pilin_GFxxxE"/>
    <property type="match status" value="1"/>
</dbReference>
<dbReference type="SUPFAM" id="SSF54523">
    <property type="entry name" value="Pili subunits"/>
    <property type="match status" value="1"/>
</dbReference>
<feature type="transmembrane region" description="Helical" evidence="6">
    <location>
        <begin position="12"/>
        <end position="37"/>
    </location>
</feature>
<keyword evidence="5 6" id="KW-0472">Membrane</keyword>
<dbReference type="GO" id="GO:0016020">
    <property type="term" value="C:membrane"/>
    <property type="evidence" value="ECO:0007669"/>
    <property type="project" value="UniProtKB-SubCell"/>
</dbReference>
<evidence type="ECO:0000256" key="1">
    <source>
        <dbReference type="ARBA" id="ARBA00004167"/>
    </source>
</evidence>
<dbReference type="Pfam" id="PF07963">
    <property type="entry name" value="N_methyl"/>
    <property type="match status" value="1"/>
</dbReference>
<dbReference type="PANTHER" id="PTHR30093:SF44">
    <property type="entry name" value="TYPE II SECRETION SYSTEM CORE PROTEIN G"/>
    <property type="match status" value="1"/>
</dbReference>
<evidence type="ECO:0000313" key="7">
    <source>
        <dbReference type="EMBL" id="MTW12819.1"/>
    </source>
</evidence>
<comment type="caution">
    <text evidence="7">The sequence shown here is derived from an EMBL/GenBank/DDBJ whole genome shotgun (WGS) entry which is preliminary data.</text>
</comment>
<evidence type="ECO:0000256" key="6">
    <source>
        <dbReference type="SAM" id="Phobius"/>
    </source>
</evidence>
<protein>
    <submittedName>
        <fullName evidence="7">Prepilin-type N-terminal cleavage/methylation domain-containing protein</fullName>
    </submittedName>
</protein>
<evidence type="ECO:0000256" key="5">
    <source>
        <dbReference type="ARBA" id="ARBA00023136"/>
    </source>
</evidence>
<evidence type="ECO:0000256" key="4">
    <source>
        <dbReference type="ARBA" id="ARBA00022989"/>
    </source>
</evidence>
<dbReference type="InterPro" id="IPR000983">
    <property type="entry name" value="Bac_GSPG_pilin"/>
</dbReference>